<evidence type="ECO:0000313" key="8">
    <source>
        <dbReference type="Proteomes" id="UP001242480"/>
    </source>
</evidence>
<keyword evidence="4" id="KW-0663">Pyridoxal phosphate</keyword>
<dbReference type="PRINTS" id="PR00992">
    <property type="entry name" value="ALARACEMASE"/>
</dbReference>
<evidence type="ECO:0000259" key="6">
    <source>
        <dbReference type="SMART" id="SM01005"/>
    </source>
</evidence>
<evidence type="ECO:0000313" key="7">
    <source>
        <dbReference type="EMBL" id="MDQ0472651.1"/>
    </source>
</evidence>
<feature type="domain" description="Alanine racemase C-terminal" evidence="6">
    <location>
        <begin position="281"/>
        <end position="387"/>
    </location>
</feature>
<evidence type="ECO:0000256" key="4">
    <source>
        <dbReference type="ARBA" id="ARBA00022898"/>
    </source>
</evidence>
<sequence>MNDAMDERVIPDRRSIDPTRPNWMEIDLRALDHNFGVIRAMVGPDVRIIPCVKSAAFGHGLVELSQRLVELGARTIFCGSCADAGMLRRAGLDRPDLVIFGSTLPAGIPALLRLGLIPTVHQLELAEAVSSAATGPTRVYVKVDSGRGRLGLPIRTAEDTILSIARMPNIVIEGLYTHLPFADAEGAAFARERTRRFGDLVGRLRARGLDIPVTQARSSSGILYGIEDGCNAVAPGSLLFGKTSLPLAMADVSGLRPVLSAVRTRIIHLSADAADRTPGTALRYADLVTGPTGVVPFGRADGHPVAAPGRSAFALVKGVKAPVLSVSSEQAVLDLSDVPYPAVGDEVTILGADGGLAITLADLAGWQGSSMNDVLLMMRGRTPLLFIER</sequence>
<dbReference type="Gene3D" id="2.40.37.10">
    <property type="entry name" value="Lyase, Ornithine Decarboxylase, Chain A, domain 1"/>
    <property type="match status" value="1"/>
</dbReference>
<keyword evidence="5 7" id="KW-0413">Isomerase</keyword>
<dbReference type="InterPro" id="IPR011079">
    <property type="entry name" value="Ala_racemase_C"/>
</dbReference>
<dbReference type="PANTHER" id="PTHR30511:SF0">
    <property type="entry name" value="ALANINE RACEMASE, CATABOLIC-RELATED"/>
    <property type="match status" value="1"/>
</dbReference>
<evidence type="ECO:0000256" key="2">
    <source>
        <dbReference type="ARBA" id="ARBA00001933"/>
    </source>
</evidence>
<dbReference type="SMART" id="SM01005">
    <property type="entry name" value="Ala_racemase_C"/>
    <property type="match status" value="1"/>
</dbReference>
<evidence type="ECO:0000256" key="5">
    <source>
        <dbReference type="ARBA" id="ARBA00023235"/>
    </source>
</evidence>
<dbReference type="InterPro" id="IPR009006">
    <property type="entry name" value="Ala_racemase/Decarboxylase_C"/>
</dbReference>
<dbReference type="Proteomes" id="UP001242480">
    <property type="component" value="Unassembled WGS sequence"/>
</dbReference>
<dbReference type="SUPFAM" id="SSF50621">
    <property type="entry name" value="Alanine racemase C-terminal domain-like"/>
    <property type="match status" value="1"/>
</dbReference>
<dbReference type="InterPro" id="IPR029066">
    <property type="entry name" value="PLP-binding_barrel"/>
</dbReference>
<dbReference type="Pfam" id="PF01168">
    <property type="entry name" value="Ala_racemase_N"/>
    <property type="match status" value="1"/>
</dbReference>
<dbReference type="PANTHER" id="PTHR30511">
    <property type="entry name" value="ALANINE RACEMASE"/>
    <property type="match status" value="1"/>
</dbReference>
<accession>A0ABU0JGQ2</accession>
<evidence type="ECO:0000256" key="3">
    <source>
        <dbReference type="ARBA" id="ARBA00013089"/>
    </source>
</evidence>
<organism evidence="7 8">
    <name type="scientific">Labrys wisconsinensis</name>
    <dbReference type="NCBI Taxonomy" id="425677"/>
    <lineage>
        <taxon>Bacteria</taxon>
        <taxon>Pseudomonadati</taxon>
        <taxon>Pseudomonadota</taxon>
        <taxon>Alphaproteobacteria</taxon>
        <taxon>Hyphomicrobiales</taxon>
        <taxon>Xanthobacteraceae</taxon>
        <taxon>Labrys</taxon>
    </lineage>
</organism>
<protein>
    <recommendedName>
        <fullName evidence="3">alanine racemase</fullName>
        <ecNumber evidence="3">5.1.1.1</ecNumber>
    </recommendedName>
</protein>
<comment type="cofactor">
    <cofactor evidence="2">
        <name>pyridoxal 5'-phosphate</name>
        <dbReference type="ChEBI" id="CHEBI:597326"/>
    </cofactor>
</comment>
<keyword evidence="8" id="KW-1185">Reference proteome</keyword>
<comment type="caution">
    <text evidence="7">The sequence shown here is derived from an EMBL/GenBank/DDBJ whole genome shotgun (WGS) entry which is preliminary data.</text>
</comment>
<reference evidence="7 8" key="1">
    <citation type="submission" date="2023-07" db="EMBL/GenBank/DDBJ databases">
        <title>Genomic Encyclopedia of Type Strains, Phase IV (KMG-IV): sequencing the most valuable type-strain genomes for metagenomic binning, comparative biology and taxonomic classification.</title>
        <authorList>
            <person name="Goeker M."/>
        </authorList>
    </citation>
    <scope>NUCLEOTIDE SEQUENCE [LARGE SCALE GENOMIC DNA]</scope>
    <source>
        <strain evidence="7 8">DSM 19619</strain>
    </source>
</reference>
<dbReference type="Gene3D" id="3.20.20.10">
    <property type="entry name" value="Alanine racemase"/>
    <property type="match status" value="1"/>
</dbReference>
<comment type="catalytic activity">
    <reaction evidence="1">
        <text>L-alanine = D-alanine</text>
        <dbReference type="Rhea" id="RHEA:20249"/>
        <dbReference type="ChEBI" id="CHEBI:57416"/>
        <dbReference type="ChEBI" id="CHEBI:57972"/>
        <dbReference type="EC" id="5.1.1.1"/>
    </reaction>
</comment>
<proteinExistence type="predicted"/>
<dbReference type="EMBL" id="JAUSVX010000013">
    <property type="protein sequence ID" value="MDQ0472651.1"/>
    <property type="molecule type" value="Genomic_DNA"/>
</dbReference>
<name>A0ABU0JGQ2_9HYPH</name>
<dbReference type="Pfam" id="PF00842">
    <property type="entry name" value="Ala_racemase_C"/>
    <property type="match status" value="1"/>
</dbReference>
<dbReference type="InterPro" id="IPR000821">
    <property type="entry name" value="Ala_racemase"/>
</dbReference>
<gene>
    <name evidence="7" type="ORF">QO011_005681</name>
</gene>
<dbReference type="GO" id="GO:0008784">
    <property type="term" value="F:alanine racemase activity"/>
    <property type="evidence" value="ECO:0007669"/>
    <property type="project" value="UniProtKB-EC"/>
</dbReference>
<dbReference type="EC" id="5.1.1.1" evidence="3"/>
<evidence type="ECO:0000256" key="1">
    <source>
        <dbReference type="ARBA" id="ARBA00000316"/>
    </source>
</evidence>
<dbReference type="CDD" id="cd00430">
    <property type="entry name" value="PLPDE_III_AR"/>
    <property type="match status" value="1"/>
</dbReference>
<dbReference type="RefSeq" id="WP_307279776.1">
    <property type="nucleotide sequence ID" value="NZ_JAUSVX010000013.1"/>
</dbReference>
<dbReference type="InterPro" id="IPR001608">
    <property type="entry name" value="Ala_racemase_N"/>
</dbReference>
<dbReference type="SUPFAM" id="SSF51419">
    <property type="entry name" value="PLP-binding barrel"/>
    <property type="match status" value="1"/>
</dbReference>